<gene>
    <name evidence="3" type="primary">xcpT_9</name>
    <name evidence="3" type="ORF">Pan189_19290</name>
</gene>
<dbReference type="NCBIfam" id="TIGR04294">
    <property type="entry name" value="pre_pil_HX9DG"/>
    <property type="match status" value="1"/>
</dbReference>
<name>A0A517R0X5_9PLAN</name>
<reference evidence="3 4" key="1">
    <citation type="submission" date="2019-02" db="EMBL/GenBank/DDBJ databases">
        <title>Deep-cultivation of Planctomycetes and their phenomic and genomic characterization uncovers novel biology.</title>
        <authorList>
            <person name="Wiegand S."/>
            <person name="Jogler M."/>
            <person name="Boedeker C."/>
            <person name="Pinto D."/>
            <person name="Vollmers J."/>
            <person name="Rivas-Marin E."/>
            <person name="Kohn T."/>
            <person name="Peeters S.H."/>
            <person name="Heuer A."/>
            <person name="Rast P."/>
            <person name="Oberbeckmann S."/>
            <person name="Bunk B."/>
            <person name="Jeske O."/>
            <person name="Meyerdierks A."/>
            <person name="Storesund J.E."/>
            <person name="Kallscheuer N."/>
            <person name="Luecker S."/>
            <person name="Lage O.M."/>
            <person name="Pohl T."/>
            <person name="Merkel B.J."/>
            <person name="Hornburger P."/>
            <person name="Mueller R.-W."/>
            <person name="Bruemmer F."/>
            <person name="Labrenz M."/>
            <person name="Spormann A.M."/>
            <person name="Op den Camp H."/>
            <person name="Overmann J."/>
            <person name="Amann R."/>
            <person name="Jetten M.S.M."/>
            <person name="Mascher T."/>
            <person name="Medema M.H."/>
            <person name="Devos D.P."/>
            <person name="Kaster A.-K."/>
            <person name="Ovreas L."/>
            <person name="Rohde M."/>
            <person name="Galperin M.Y."/>
            <person name="Jogler C."/>
        </authorList>
    </citation>
    <scope>NUCLEOTIDE SEQUENCE [LARGE SCALE GENOMIC DNA]</scope>
    <source>
        <strain evidence="3 4">Pan189</strain>
    </source>
</reference>
<dbReference type="PANTHER" id="PTHR30093">
    <property type="entry name" value="GENERAL SECRETION PATHWAY PROTEIN G"/>
    <property type="match status" value="1"/>
</dbReference>
<feature type="transmembrane region" description="Helical" evidence="1">
    <location>
        <begin position="12"/>
        <end position="36"/>
    </location>
</feature>
<dbReference type="Gene3D" id="3.30.700.10">
    <property type="entry name" value="Glycoprotein, Type 4 Pilin"/>
    <property type="match status" value="1"/>
</dbReference>
<dbReference type="InterPro" id="IPR012902">
    <property type="entry name" value="N_methyl_site"/>
</dbReference>
<dbReference type="InterPro" id="IPR011453">
    <property type="entry name" value="DUF1559"/>
</dbReference>
<dbReference type="RefSeq" id="WP_145363653.1">
    <property type="nucleotide sequence ID" value="NZ_CP036268.1"/>
</dbReference>
<accession>A0A517R0X5</accession>
<keyword evidence="1" id="KW-0472">Membrane</keyword>
<dbReference type="KEGG" id="svp:Pan189_19290"/>
<dbReference type="SUPFAM" id="SSF54523">
    <property type="entry name" value="Pili subunits"/>
    <property type="match status" value="1"/>
</dbReference>
<protein>
    <submittedName>
        <fullName evidence="3">Type II secretion system protein G</fullName>
    </submittedName>
</protein>
<keyword evidence="1" id="KW-0812">Transmembrane</keyword>
<evidence type="ECO:0000256" key="1">
    <source>
        <dbReference type="SAM" id="Phobius"/>
    </source>
</evidence>
<evidence type="ECO:0000259" key="2">
    <source>
        <dbReference type="Pfam" id="PF07596"/>
    </source>
</evidence>
<dbReference type="AlphaFoldDB" id="A0A517R0X5"/>
<dbReference type="Pfam" id="PF07963">
    <property type="entry name" value="N_methyl"/>
    <property type="match status" value="1"/>
</dbReference>
<organism evidence="3 4">
    <name type="scientific">Stratiformator vulcanicus</name>
    <dbReference type="NCBI Taxonomy" id="2527980"/>
    <lineage>
        <taxon>Bacteria</taxon>
        <taxon>Pseudomonadati</taxon>
        <taxon>Planctomycetota</taxon>
        <taxon>Planctomycetia</taxon>
        <taxon>Planctomycetales</taxon>
        <taxon>Planctomycetaceae</taxon>
        <taxon>Stratiformator</taxon>
    </lineage>
</organism>
<keyword evidence="1" id="KW-1133">Transmembrane helix</keyword>
<proteinExistence type="predicted"/>
<sequence length="334" mass="36317">MSPKVTLSRRSGFTLIELLVVIAIIAILIALLLPAVQQARESARRSQCQNNLKQIGIALHNYHDGNRRLPFGIQSGSTPKIEAGTNDTYPGGWTWASFLLPYVDQGALYEELKVGDQDPFPSAATLMQTPLRLFACPSDGKMTRLSTISELYNFGYSSNRIQVAKSNYVAAYLANGATHSSWWNPLGMNAGFPASPSTTDVDSFHGLFGRDVTVRLRDVTDGLSNTIAIGERESRHHQGGYLYAIRVATHQRGYDAPGALGSGGNPINCKRSGTCAGYGDVRTFSSQHRGGAQFLLADGSVHFLSENIDWNGSTSNAVFQQLINRRDGQTVGKF</sequence>
<dbReference type="PROSITE" id="PS00409">
    <property type="entry name" value="PROKAR_NTER_METHYL"/>
    <property type="match status" value="1"/>
</dbReference>
<evidence type="ECO:0000313" key="4">
    <source>
        <dbReference type="Proteomes" id="UP000317318"/>
    </source>
</evidence>
<dbReference type="InterPro" id="IPR027558">
    <property type="entry name" value="Pre_pil_HX9DG_C"/>
</dbReference>
<dbReference type="EMBL" id="CP036268">
    <property type="protein sequence ID" value="QDT37549.1"/>
    <property type="molecule type" value="Genomic_DNA"/>
</dbReference>
<dbReference type="OrthoDB" id="255848at2"/>
<evidence type="ECO:0000313" key="3">
    <source>
        <dbReference type="EMBL" id="QDT37549.1"/>
    </source>
</evidence>
<keyword evidence="4" id="KW-1185">Reference proteome</keyword>
<dbReference type="Pfam" id="PF07596">
    <property type="entry name" value="SBP_bac_10"/>
    <property type="match status" value="1"/>
</dbReference>
<dbReference type="NCBIfam" id="TIGR02532">
    <property type="entry name" value="IV_pilin_GFxxxE"/>
    <property type="match status" value="1"/>
</dbReference>
<feature type="domain" description="DUF1559" evidence="2">
    <location>
        <begin position="37"/>
        <end position="309"/>
    </location>
</feature>
<dbReference type="InterPro" id="IPR045584">
    <property type="entry name" value="Pilin-like"/>
</dbReference>
<dbReference type="PANTHER" id="PTHR30093:SF2">
    <property type="entry name" value="TYPE II SECRETION SYSTEM PROTEIN H"/>
    <property type="match status" value="1"/>
</dbReference>
<dbReference type="Proteomes" id="UP000317318">
    <property type="component" value="Chromosome"/>
</dbReference>